<dbReference type="InterPro" id="IPR035965">
    <property type="entry name" value="PAS-like_dom_sf"/>
</dbReference>
<protein>
    <recommendedName>
        <fullName evidence="1">GGDEF domain-containing protein</fullName>
    </recommendedName>
</protein>
<dbReference type="Proteomes" id="UP000224634">
    <property type="component" value="Unassembled WGS sequence"/>
</dbReference>
<dbReference type="InterPro" id="IPR029787">
    <property type="entry name" value="Nucleotide_cyclase"/>
</dbReference>
<dbReference type="SUPFAM" id="SSF55785">
    <property type="entry name" value="PYP-like sensor domain (PAS domain)"/>
    <property type="match status" value="1"/>
</dbReference>
<dbReference type="InterPro" id="IPR000014">
    <property type="entry name" value="PAS"/>
</dbReference>
<feature type="domain" description="GGDEF" evidence="1">
    <location>
        <begin position="181"/>
        <end position="315"/>
    </location>
</feature>
<evidence type="ECO:0000313" key="2">
    <source>
        <dbReference type="EMBL" id="PGH09895.1"/>
    </source>
</evidence>
<sequence length="324" mass="35866">MVARGRKRDTYKAAIDAAAIFIELEADGATVIRVNDLFCTISGYSAKDVVGSECPVFSLKNRHAEQQEPPPPYERIWAIVSQGITWKGVLAGVRKGCGSIYWIDATILPIFCARQNDRIVKYSMVCFDVTEYQTQLHALQWQASHDFLTGLPNRSWLQEHLKQSALALPAARRQQQQQQQPVFALGVLDLDGFKPINDTYGHEMGDRLLVEVATRLRAHLRQDDMLARVGGDEFVLILSNGGGIQTTTLPSILRRFLHVLSQPYTIDGASLKIAGSLGLTIWTADVDPAALLHRADQAMYDAKKAGGDCFRIFEAATGHQVDST</sequence>
<dbReference type="InterPro" id="IPR000160">
    <property type="entry name" value="GGDEF_dom"/>
</dbReference>
<dbReference type="EMBL" id="PDNA01000150">
    <property type="protein sequence ID" value="PGH09895.1"/>
    <property type="molecule type" value="Genomic_DNA"/>
</dbReference>
<dbReference type="OrthoDB" id="4525858at2759"/>
<dbReference type="SMART" id="SM00267">
    <property type="entry name" value="GGDEF"/>
    <property type="match status" value="1"/>
</dbReference>
<dbReference type="InterPro" id="IPR052163">
    <property type="entry name" value="DGC-Regulatory_Protein"/>
</dbReference>
<dbReference type="InterPro" id="IPR043128">
    <property type="entry name" value="Rev_trsase/Diguanyl_cyclase"/>
</dbReference>
<dbReference type="PANTHER" id="PTHR46663:SF3">
    <property type="entry name" value="SLL0267 PROTEIN"/>
    <property type="match status" value="1"/>
</dbReference>
<keyword evidence="3" id="KW-1185">Reference proteome</keyword>
<dbReference type="Pfam" id="PF13426">
    <property type="entry name" value="PAS_9"/>
    <property type="match status" value="1"/>
</dbReference>
<dbReference type="CDD" id="cd01949">
    <property type="entry name" value="GGDEF"/>
    <property type="match status" value="1"/>
</dbReference>
<dbReference type="NCBIfam" id="TIGR00254">
    <property type="entry name" value="GGDEF"/>
    <property type="match status" value="1"/>
</dbReference>
<dbReference type="PROSITE" id="PS50887">
    <property type="entry name" value="GGDEF"/>
    <property type="match status" value="1"/>
</dbReference>
<organism evidence="2 3">
    <name type="scientific">Polytolypa hystricis (strain UAMH7299)</name>
    <dbReference type="NCBI Taxonomy" id="1447883"/>
    <lineage>
        <taxon>Eukaryota</taxon>
        <taxon>Fungi</taxon>
        <taxon>Dikarya</taxon>
        <taxon>Ascomycota</taxon>
        <taxon>Pezizomycotina</taxon>
        <taxon>Eurotiomycetes</taxon>
        <taxon>Eurotiomycetidae</taxon>
        <taxon>Onygenales</taxon>
        <taxon>Onygenales incertae sedis</taxon>
        <taxon>Polytolypa</taxon>
    </lineage>
</organism>
<dbReference type="SUPFAM" id="SSF55073">
    <property type="entry name" value="Nucleotide cyclase"/>
    <property type="match status" value="1"/>
</dbReference>
<reference evidence="2 3" key="1">
    <citation type="submission" date="2017-10" db="EMBL/GenBank/DDBJ databases">
        <title>Comparative genomics in systemic dimorphic fungi from Ajellomycetaceae.</title>
        <authorList>
            <person name="Munoz J.F."/>
            <person name="Mcewen J.G."/>
            <person name="Clay O.K."/>
            <person name="Cuomo C.A."/>
        </authorList>
    </citation>
    <scope>NUCLEOTIDE SEQUENCE [LARGE SCALE GENOMIC DNA]</scope>
    <source>
        <strain evidence="2 3">UAMH7299</strain>
    </source>
</reference>
<dbReference type="STRING" id="1447883.A0A2B7XLS0"/>
<evidence type="ECO:0000259" key="1">
    <source>
        <dbReference type="PROSITE" id="PS50887"/>
    </source>
</evidence>
<dbReference type="Pfam" id="PF00990">
    <property type="entry name" value="GGDEF"/>
    <property type="match status" value="1"/>
</dbReference>
<comment type="caution">
    <text evidence="2">The sequence shown here is derived from an EMBL/GenBank/DDBJ whole genome shotgun (WGS) entry which is preliminary data.</text>
</comment>
<evidence type="ECO:0000313" key="3">
    <source>
        <dbReference type="Proteomes" id="UP000224634"/>
    </source>
</evidence>
<dbReference type="PANTHER" id="PTHR46663">
    <property type="entry name" value="DIGUANYLATE CYCLASE DGCT-RELATED"/>
    <property type="match status" value="1"/>
</dbReference>
<gene>
    <name evidence="2" type="ORF">AJ80_07605</name>
</gene>
<name>A0A2B7XLS0_POLH7</name>
<proteinExistence type="predicted"/>
<dbReference type="Gene3D" id="3.30.70.270">
    <property type="match status" value="1"/>
</dbReference>
<dbReference type="Gene3D" id="3.30.450.20">
    <property type="entry name" value="PAS domain"/>
    <property type="match status" value="1"/>
</dbReference>
<dbReference type="AlphaFoldDB" id="A0A2B7XLS0"/>
<dbReference type="NCBIfam" id="TIGR00229">
    <property type="entry name" value="sensory_box"/>
    <property type="match status" value="1"/>
</dbReference>
<accession>A0A2B7XLS0</accession>